<proteinExistence type="predicted"/>
<dbReference type="EMBL" id="BMMZ01000006">
    <property type="protein sequence ID" value="GGL68371.1"/>
    <property type="molecule type" value="Genomic_DNA"/>
</dbReference>
<dbReference type="SUPFAM" id="SSF56784">
    <property type="entry name" value="HAD-like"/>
    <property type="match status" value="1"/>
</dbReference>
<keyword evidence="2" id="KW-1185">Reference proteome</keyword>
<dbReference type="InterPro" id="IPR023214">
    <property type="entry name" value="HAD_sf"/>
</dbReference>
<reference evidence="1" key="2">
    <citation type="submission" date="2020-09" db="EMBL/GenBank/DDBJ databases">
        <authorList>
            <person name="Sun Q."/>
            <person name="Zhou Y."/>
        </authorList>
    </citation>
    <scope>NUCLEOTIDE SEQUENCE</scope>
    <source>
        <strain evidence="1">CGMCC 4.7306</strain>
    </source>
</reference>
<reference evidence="1" key="1">
    <citation type="journal article" date="2014" name="Int. J. Syst. Evol. Microbiol.">
        <title>Complete genome sequence of Corynebacterium casei LMG S-19264T (=DSM 44701T), isolated from a smear-ripened cheese.</title>
        <authorList>
            <consortium name="US DOE Joint Genome Institute (JGI-PGF)"/>
            <person name="Walter F."/>
            <person name="Albersmeier A."/>
            <person name="Kalinowski J."/>
            <person name="Ruckert C."/>
        </authorList>
    </citation>
    <scope>NUCLEOTIDE SEQUENCE</scope>
    <source>
        <strain evidence="1">CGMCC 4.7306</strain>
    </source>
</reference>
<accession>A0A917SAN0</accession>
<dbReference type="AlphaFoldDB" id="A0A917SAN0"/>
<gene>
    <name evidence="1" type="ORF">GCM10011575_28740</name>
</gene>
<comment type="caution">
    <text evidence="1">The sequence shown here is derived from an EMBL/GenBank/DDBJ whole genome shotgun (WGS) entry which is preliminary data.</text>
</comment>
<organism evidence="1 2">
    <name type="scientific">Microlunatus endophyticus</name>
    <dbReference type="NCBI Taxonomy" id="1716077"/>
    <lineage>
        <taxon>Bacteria</taxon>
        <taxon>Bacillati</taxon>
        <taxon>Actinomycetota</taxon>
        <taxon>Actinomycetes</taxon>
        <taxon>Propionibacteriales</taxon>
        <taxon>Propionibacteriaceae</taxon>
        <taxon>Microlunatus</taxon>
    </lineage>
</organism>
<evidence type="ECO:0000313" key="1">
    <source>
        <dbReference type="EMBL" id="GGL68371.1"/>
    </source>
</evidence>
<dbReference type="Gene3D" id="3.40.50.1000">
    <property type="entry name" value="HAD superfamily/HAD-like"/>
    <property type="match status" value="1"/>
</dbReference>
<dbReference type="Proteomes" id="UP000613840">
    <property type="component" value="Unassembled WGS sequence"/>
</dbReference>
<dbReference type="Pfam" id="PF08282">
    <property type="entry name" value="Hydrolase_3"/>
    <property type="match status" value="1"/>
</dbReference>
<protein>
    <recommendedName>
        <fullName evidence="3">Haloacid dehalogenase-like hydrolase</fullName>
    </recommendedName>
</protein>
<name>A0A917SAN0_9ACTN</name>
<sequence>MVDRIVVFGNNHNDLPMFEIADERIAVEDAIPELKAAASTVIGASTTNAVAKWILADHLDRSVRHR</sequence>
<evidence type="ECO:0008006" key="3">
    <source>
        <dbReference type="Google" id="ProtNLM"/>
    </source>
</evidence>
<evidence type="ECO:0000313" key="2">
    <source>
        <dbReference type="Proteomes" id="UP000613840"/>
    </source>
</evidence>
<dbReference type="InterPro" id="IPR036412">
    <property type="entry name" value="HAD-like_sf"/>
</dbReference>